<dbReference type="EMBL" id="CABZ01069784">
    <property type="status" value="NOT_ANNOTATED_CDS"/>
    <property type="molecule type" value="Genomic_DNA"/>
</dbReference>
<dbReference type="PANTHER" id="PTHR10183:SF434">
    <property type="entry name" value="CALPAIN-3"/>
    <property type="match status" value="1"/>
</dbReference>
<evidence type="ECO:0000259" key="11">
    <source>
        <dbReference type="PROSITE" id="PS50222"/>
    </source>
</evidence>
<protein>
    <submittedName>
        <fullName evidence="13">Uncharacterized protein isoform X1</fullName>
    </submittedName>
    <submittedName>
        <fullName evidence="12">Zgc:85932</fullName>
    </submittedName>
</protein>
<keyword evidence="15" id="KW-1267">Proteomics identification</keyword>
<evidence type="ECO:0000256" key="3">
    <source>
        <dbReference type="ARBA" id="ARBA00022723"/>
    </source>
</evidence>
<dbReference type="PROSITE" id="PS00139">
    <property type="entry name" value="THIOL_PROTEASE_CYS"/>
    <property type="match status" value="1"/>
</dbReference>
<feature type="domain" description="Calpain catalytic" evidence="10">
    <location>
        <begin position="36"/>
        <end position="332"/>
    </location>
</feature>
<feature type="region of interest" description="Disordered" evidence="9">
    <location>
        <begin position="1"/>
        <end position="34"/>
    </location>
</feature>
<dbReference type="GO" id="GO:0006508">
    <property type="term" value="P:proteolysis"/>
    <property type="evidence" value="ECO:0000318"/>
    <property type="project" value="GO_Central"/>
</dbReference>
<dbReference type="InterPro" id="IPR022682">
    <property type="entry name" value="Calpain_domain_III"/>
</dbReference>
<dbReference type="SMR" id="A0A0R4IX46"/>
<keyword evidence="2 8" id="KW-0645">Protease</keyword>
<keyword evidence="6" id="KW-0106">Calcium</keyword>
<dbReference type="Ensembl" id="ENSDART00000161011.2">
    <property type="protein sequence ID" value="ENSDARP00000140129.2"/>
    <property type="gene ID" value="ENSDARG00000098239.3"/>
</dbReference>
<proteinExistence type="evidence at protein level"/>
<comment type="similarity">
    <text evidence="1">Belongs to the peptidase C2 family.</text>
</comment>
<dbReference type="EMBL" id="CABZ01069788">
    <property type="status" value="NOT_ANNOTATED_CDS"/>
    <property type="molecule type" value="Genomic_DNA"/>
</dbReference>
<feature type="active site" evidence="7 8">
    <location>
        <position position="272"/>
    </location>
</feature>
<dbReference type="InterPro" id="IPR022683">
    <property type="entry name" value="Calpain_III"/>
</dbReference>
<dbReference type="PROSITE" id="PS50222">
    <property type="entry name" value="EF_HAND_2"/>
    <property type="match status" value="1"/>
</dbReference>
<keyword evidence="3" id="KW-0479">Metal-binding</keyword>
<dbReference type="CDD" id="cd00044">
    <property type="entry name" value="CysPc"/>
    <property type="match status" value="1"/>
</dbReference>
<evidence type="ECO:0007829" key="15">
    <source>
        <dbReference type="PeptideAtlas" id="A0A0R4IX46"/>
    </source>
</evidence>
<dbReference type="Pfam" id="PF01067">
    <property type="entry name" value="Calpain_III"/>
    <property type="match status" value="1"/>
</dbReference>
<dbReference type="EMBL" id="CABZ01069789">
    <property type="status" value="NOT_ANNOTATED_CDS"/>
    <property type="molecule type" value="Genomic_DNA"/>
</dbReference>
<dbReference type="EMBL" id="CABZ01069782">
    <property type="status" value="NOT_ANNOTATED_CDS"/>
    <property type="molecule type" value="Genomic_DNA"/>
</dbReference>
<dbReference type="EMBL" id="CABZ01102128">
    <property type="status" value="NOT_ANNOTATED_CDS"/>
    <property type="molecule type" value="Genomic_DNA"/>
</dbReference>
<dbReference type="SUPFAM" id="SSF54001">
    <property type="entry name" value="Cysteine proteinases"/>
    <property type="match status" value="1"/>
</dbReference>
<dbReference type="FunFam" id="3.90.70.10:FF:000001">
    <property type="entry name" value="Calpain-1 catalytic subunit"/>
    <property type="match status" value="1"/>
</dbReference>
<evidence type="ECO:0000256" key="9">
    <source>
        <dbReference type="SAM" id="MobiDB-lite"/>
    </source>
</evidence>
<dbReference type="InterPro" id="IPR036213">
    <property type="entry name" value="Calpain_III_sf"/>
</dbReference>
<dbReference type="SUPFAM" id="SSF49758">
    <property type="entry name" value="Calpain large subunit, middle domain (domain III)"/>
    <property type="match status" value="1"/>
</dbReference>
<feature type="active site" evidence="7 8">
    <location>
        <position position="248"/>
    </location>
</feature>
<dbReference type="AGR" id="ZFIN:ZDB-GENE-040426-2460"/>
<dbReference type="PROSITE" id="PS00018">
    <property type="entry name" value="EF_HAND_1"/>
    <property type="match status" value="1"/>
</dbReference>
<keyword evidence="4 8" id="KW-0378">Hydrolase</keyword>
<dbReference type="CDD" id="cd16195">
    <property type="entry name" value="EFh_PEF_CAPN13_14"/>
    <property type="match status" value="1"/>
</dbReference>
<dbReference type="InterPro" id="IPR018247">
    <property type="entry name" value="EF_Hand_1_Ca_BS"/>
</dbReference>
<reference evidence="12" key="2">
    <citation type="journal article" date="2013" name="Nature">
        <title>The zebrafish reference genome sequence and its relationship to the human genome.</title>
        <authorList>
            <consortium name="Genome Reference Consortium Zebrafish"/>
            <person name="Howe K."/>
            <person name="Clark M.D."/>
            <person name="Torroja C.F."/>
            <person name="Torrance J."/>
            <person name="Berthelot C."/>
            <person name="Muffato M."/>
            <person name="Collins J.E."/>
            <person name="Humphray S."/>
            <person name="McLaren K."/>
            <person name="Matthews L."/>
            <person name="McLaren S."/>
            <person name="Sealy I."/>
            <person name="Caccamo M."/>
            <person name="Churcher C."/>
            <person name="Scott C."/>
            <person name="Barrett J.C."/>
            <person name="Koch R."/>
            <person name="Rauch G.J."/>
            <person name="White S."/>
            <person name="Chow W."/>
            <person name="Kilian B."/>
            <person name="Quintais L.T."/>
            <person name="Guerra-Assuncao J.A."/>
            <person name="Zhou Y."/>
            <person name="Gu Y."/>
            <person name="Yen J."/>
            <person name="Vogel J.H."/>
            <person name="Eyre T."/>
            <person name="Redmond S."/>
            <person name="Banerjee R."/>
            <person name="Chi J."/>
            <person name="Fu B."/>
            <person name="Langley E."/>
            <person name="Maguire S.F."/>
            <person name="Laird G.K."/>
            <person name="Lloyd D."/>
            <person name="Kenyon E."/>
            <person name="Donaldson S."/>
            <person name="Sehra H."/>
            <person name="Almeida-King J."/>
            <person name="Loveland J."/>
            <person name="Trevanion S."/>
            <person name="Jones M."/>
            <person name="Quail M."/>
            <person name="Willey D."/>
            <person name="Hunt A."/>
            <person name="Burton J."/>
            <person name="Sims S."/>
            <person name="McLay K."/>
            <person name="Plumb B."/>
            <person name="Davis J."/>
            <person name="Clee C."/>
            <person name="Oliver K."/>
            <person name="Clark R."/>
            <person name="Riddle C."/>
            <person name="Elliot D."/>
            <person name="Eliott D."/>
            <person name="Threadgold G."/>
            <person name="Harden G."/>
            <person name="Ware D."/>
            <person name="Begum S."/>
            <person name="Mortimore B."/>
            <person name="Mortimer B."/>
            <person name="Kerry G."/>
            <person name="Heath P."/>
            <person name="Phillimore B."/>
            <person name="Tracey A."/>
            <person name="Corby N."/>
            <person name="Dunn M."/>
            <person name="Johnson C."/>
            <person name="Wood J."/>
            <person name="Clark S."/>
            <person name="Pelan S."/>
            <person name="Griffiths G."/>
            <person name="Smith M."/>
            <person name="Glithero R."/>
            <person name="Howden P."/>
            <person name="Barker N."/>
            <person name="Lloyd C."/>
            <person name="Stevens C."/>
            <person name="Harley J."/>
            <person name="Holt K."/>
            <person name="Panagiotidis G."/>
            <person name="Lovell J."/>
            <person name="Beasley H."/>
            <person name="Henderson C."/>
            <person name="Gordon D."/>
            <person name="Auger K."/>
            <person name="Wright D."/>
            <person name="Collins J."/>
            <person name="Raisen C."/>
            <person name="Dyer L."/>
            <person name="Leung K."/>
            <person name="Robertson L."/>
            <person name="Ambridge K."/>
            <person name="Leongamornlert D."/>
            <person name="McGuire S."/>
            <person name="Gilderthorp R."/>
            <person name="Griffiths C."/>
            <person name="Manthravadi D."/>
            <person name="Nichol S."/>
            <person name="Barker G."/>
            <person name="Whitehead S."/>
            <person name="Kay M."/>
            <person name="Brown J."/>
            <person name="Murnane C."/>
            <person name="Gray E."/>
            <person name="Humphries M."/>
            <person name="Sycamore N."/>
            <person name="Barker D."/>
            <person name="Saunders D."/>
            <person name="Wallis J."/>
            <person name="Babbage A."/>
            <person name="Hammond S."/>
            <person name="Mashreghi-Mohammadi M."/>
            <person name="Barr L."/>
            <person name="Martin S."/>
            <person name="Wray P."/>
            <person name="Ellington A."/>
            <person name="Matthews N."/>
            <person name="Ellwood M."/>
            <person name="Woodmansey R."/>
            <person name="Clark G."/>
            <person name="Cooper J."/>
            <person name="Cooper J."/>
            <person name="Tromans A."/>
            <person name="Grafham D."/>
            <person name="Skuce C."/>
            <person name="Pandian R."/>
            <person name="Andrews R."/>
            <person name="Harrison E."/>
            <person name="Kimberley A."/>
            <person name="Garnett J."/>
            <person name="Fosker N."/>
            <person name="Hall R."/>
            <person name="Garner P."/>
            <person name="Kelly D."/>
            <person name="Bird C."/>
            <person name="Palmer S."/>
            <person name="Gehring I."/>
            <person name="Berger A."/>
            <person name="Dooley C.M."/>
            <person name="Ersan-Urun Z."/>
            <person name="Eser C."/>
            <person name="Geiger H."/>
            <person name="Geisler M."/>
            <person name="Karotki L."/>
            <person name="Kirn A."/>
            <person name="Konantz J."/>
            <person name="Konantz M."/>
            <person name="Oberlander M."/>
            <person name="Rudolph-Geiger S."/>
            <person name="Teucke M."/>
            <person name="Lanz C."/>
            <person name="Raddatz G."/>
            <person name="Osoegawa K."/>
            <person name="Zhu B."/>
            <person name="Rapp A."/>
            <person name="Widaa S."/>
            <person name="Langford C."/>
            <person name="Yang F."/>
            <person name="Schuster S.C."/>
            <person name="Carter N.P."/>
            <person name="Harrow J."/>
            <person name="Ning Z."/>
            <person name="Herrero J."/>
            <person name="Searle S.M."/>
            <person name="Enright A."/>
            <person name="Geisler R."/>
            <person name="Plasterk R.H."/>
            <person name="Lee C."/>
            <person name="Westerfield M."/>
            <person name="de Jong P.J."/>
            <person name="Zon L.I."/>
            <person name="Postlethwait J.H."/>
            <person name="Nusslein-Volhard C."/>
            <person name="Hubbard T.J."/>
            <person name="Roest Crollius H."/>
            <person name="Rogers J."/>
            <person name="Stemple D.L."/>
        </authorList>
    </citation>
    <scope>NUCLEOTIDE SEQUENCE [LARGE SCALE GENOMIC DNA]</scope>
    <source>
        <strain evidence="12">Tuebingen</strain>
    </source>
</reference>
<dbReference type="Pfam" id="PF00648">
    <property type="entry name" value="Peptidase_C2"/>
    <property type="match status" value="1"/>
</dbReference>
<dbReference type="Gene3D" id="3.90.70.10">
    <property type="entry name" value="Cysteine proteinases"/>
    <property type="match status" value="1"/>
</dbReference>
<evidence type="ECO:0000256" key="7">
    <source>
        <dbReference type="PIRSR" id="PIRSR622684-1"/>
    </source>
</evidence>
<dbReference type="PANTHER" id="PTHR10183">
    <property type="entry name" value="CALPAIN"/>
    <property type="match status" value="1"/>
</dbReference>
<dbReference type="SUPFAM" id="SSF47473">
    <property type="entry name" value="EF-hand"/>
    <property type="match status" value="1"/>
</dbReference>
<dbReference type="FunFam" id="1.10.238.10:FF:000530">
    <property type="entry name" value="Zgc:85932"/>
    <property type="match status" value="1"/>
</dbReference>
<dbReference type="EMBL" id="CABZ01069783">
    <property type="status" value="NOT_ANNOTATED_CDS"/>
    <property type="molecule type" value="Genomic_DNA"/>
</dbReference>
<reference evidence="13" key="1">
    <citation type="journal article" date="2002" name="Proc. Natl. Acad. Sci. U.S.A.">
        <title>Generation and initial analysis of more than 15,000 full-length human and mouse cDNA sequences.</title>
        <authorList>
            <consortium name="Mammalian Gene Collection Program Team"/>
            <person name="Strausberg R.L."/>
            <person name="Feingold E.A."/>
            <person name="Grouse L.H."/>
            <person name="Derge J.G."/>
            <person name="Klausner R.D."/>
            <person name="Collins F.S."/>
            <person name="Wagner L."/>
            <person name="Shenmen C.M."/>
            <person name="Schuler G.D."/>
            <person name="Altschul S.F."/>
            <person name="Zeeberg B."/>
            <person name="Buetow K.H."/>
            <person name="Schaefer C.F."/>
            <person name="Bhat N.K."/>
            <person name="Hopkins R.F."/>
            <person name="Jordan H."/>
            <person name="Moore T."/>
            <person name="Max S.I."/>
            <person name="Wang J."/>
            <person name="Hsieh F."/>
            <person name="Diatchenko L."/>
            <person name="Marusina K."/>
            <person name="Farmer A.A."/>
            <person name="Rubin G.M."/>
            <person name="Hong L."/>
            <person name="Stapleton M."/>
            <person name="Soares M.B."/>
            <person name="Bonaldo M.F."/>
            <person name="Casavant T.L."/>
            <person name="Scheetz T.E."/>
            <person name="Brownstein M.J."/>
            <person name="Usdin T.B."/>
            <person name="Toshiyuki S."/>
            <person name="Carninci P."/>
            <person name="Prange C."/>
            <person name="Raha S.S."/>
            <person name="Loquellano N.A."/>
            <person name="Peters G.J."/>
            <person name="Abramson R.D."/>
            <person name="Mullahy S.J."/>
            <person name="Bosak S.A."/>
            <person name="McEwan P.J."/>
            <person name="McKernan K.J."/>
            <person name="Malek J.A."/>
            <person name="Gunaratne P.H."/>
            <person name="Richards S."/>
            <person name="Worley K.C."/>
            <person name="Hale S."/>
            <person name="Garcia A.M."/>
            <person name="Gay L.J."/>
            <person name="Hulyk S.W."/>
            <person name="Villalon D.K."/>
            <person name="Muzny D.M."/>
            <person name="Sodergren E.J."/>
            <person name="Lu X."/>
            <person name="Gibbs R.A."/>
            <person name="Fahey J."/>
            <person name="Helton E."/>
            <person name="Ketteman M."/>
            <person name="Madan A."/>
            <person name="Rodrigues S."/>
            <person name="Sanchez A."/>
            <person name="Whiting M."/>
            <person name="Madan A."/>
            <person name="Young A.C."/>
            <person name="Shevchenko Y."/>
            <person name="Bouffard G.G."/>
            <person name="Blakesley R.W."/>
            <person name="Touchman J.W."/>
            <person name="Green E.D."/>
            <person name="Dickson M.C."/>
            <person name="Rodriguez A.C."/>
            <person name="Grimwood J."/>
            <person name="Schmutz J."/>
            <person name="Myers R.M."/>
            <person name="Butterfield Y.S."/>
            <person name="Krzywinski M.I."/>
            <person name="Skalska U."/>
            <person name="Smailus D.E."/>
            <person name="Schnerch A."/>
            <person name="Schein J.E."/>
            <person name="Jones S.J."/>
            <person name="Marra M.A."/>
        </authorList>
    </citation>
    <scope>NUCLEOTIDE SEQUENCE</scope>
</reference>
<dbReference type="EMBL" id="CABZ01069785">
    <property type="status" value="NOT_ANNOTATED_CDS"/>
    <property type="molecule type" value="Genomic_DNA"/>
</dbReference>
<accession>A0A8M9QH58</accession>
<dbReference type="SMART" id="SM00720">
    <property type="entry name" value="calpain_III"/>
    <property type="match status" value="1"/>
</dbReference>
<dbReference type="InterPro" id="IPR000169">
    <property type="entry name" value="Pept_cys_AS"/>
</dbReference>
<dbReference type="GO" id="GO:0005737">
    <property type="term" value="C:cytoplasm"/>
    <property type="evidence" value="ECO:0000318"/>
    <property type="project" value="GO_Central"/>
</dbReference>
<dbReference type="ZFIN" id="ZDB-GENE-040426-2460">
    <property type="gene designation" value="zgc:85932"/>
</dbReference>
<reference evidence="13" key="4">
    <citation type="submission" date="2025-04" db="UniProtKB">
        <authorList>
            <consortium name="RefSeq"/>
        </authorList>
    </citation>
    <scope>IDENTIFICATION</scope>
</reference>
<evidence type="ECO:0000313" key="12">
    <source>
        <dbReference type="Ensembl" id="ENSDARP00000140129"/>
    </source>
</evidence>
<feature type="domain" description="EF-hand" evidence="11">
    <location>
        <begin position="572"/>
        <end position="607"/>
    </location>
</feature>
<dbReference type="InterPro" id="IPR002048">
    <property type="entry name" value="EF_hand_dom"/>
</dbReference>
<dbReference type="PaxDb" id="7955-ENSDARP00000104720"/>
<evidence type="ECO:0000256" key="6">
    <source>
        <dbReference type="ARBA" id="ARBA00022837"/>
    </source>
</evidence>
<dbReference type="InterPro" id="IPR001300">
    <property type="entry name" value="Peptidase_C2_calpain_cat"/>
</dbReference>
<dbReference type="PROSITE" id="PS50203">
    <property type="entry name" value="CALPAIN_CAT"/>
    <property type="match status" value="1"/>
</dbReference>
<dbReference type="Gene3D" id="1.10.238.10">
    <property type="entry name" value="EF-hand"/>
    <property type="match status" value="1"/>
</dbReference>
<evidence type="ECO:0000313" key="13">
    <source>
        <dbReference type="RefSeq" id="XP_068069602.1"/>
    </source>
</evidence>
<feature type="compositionally biased region" description="Polar residues" evidence="9">
    <location>
        <begin position="10"/>
        <end position="30"/>
    </location>
</feature>
<dbReference type="SMART" id="SM00230">
    <property type="entry name" value="CysPc"/>
    <property type="match status" value="1"/>
</dbReference>
<dbReference type="GO" id="GO:0004198">
    <property type="term" value="F:calcium-dependent cysteine-type endopeptidase activity"/>
    <property type="evidence" value="ECO:0000318"/>
    <property type="project" value="GO_Central"/>
</dbReference>
<evidence type="ECO:0000256" key="8">
    <source>
        <dbReference type="PROSITE-ProRule" id="PRU00239"/>
    </source>
</evidence>
<feature type="active site" evidence="7 8">
    <location>
        <position position="94"/>
    </location>
</feature>
<dbReference type="PRINTS" id="PR00704">
    <property type="entry name" value="CALPAIN"/>
</dbReference>
<evidence type="ECO:0000256" key="4">
    <source>
        <dbReference type="ARBA" id="ARBA00022801"/>
    </source>
</evidence>
<evidence type="ECO:0000313" key="14">
    <source>
        <dbReference type="ZFIN" id="ZDB-GENE-040426-2460"/>
    </source>
</evidence>
<keyword evidence="5 8" id="KW-0788">Thiol protease</keyword>
<dbReference type="RefSeq" id="XP_068069602.1">
    <property type="nucleotide sequence ID" value="XM_068213501.1"/>
</dbReference>
<reference evidence="12" key="3">
    <citation type="submission" date="2015-11" db="UniProtKB">
        <authorList>
            <consortium name="Ensembl"/>
        </authorList>
    </citation>
    <scope>IDENTIFICATION</scope>
    <source>
        <strain evidence="12">Tuebingen</strain>
    </source>
</reference>
<evidence type="ECO:0000256" key="1">
    <source>
        <dbReference type="ARBA" id="ARBA00007623"/>
    </source>
</evidence>
<dbReference type="OMA" id="EVMEVCH"/>
<evidence type="ECO:0000256" key="2">
    <source>
        <dbReference type="ARBA" id="ARBA00022670"/>
    </source>
</evidence>
<gene>
    <name evidence="13 14" type="ORF">zgc:85932</name>
</gene>
<evidence type="ECO:0000259" key="10">
    <source>
        <dbReference type="PROSITE" id="PS50203"/>
    </source>
</evidence>
<dbReference type="InterPro" id="IPR022684">
    <property type="entry name" value="Calpain_cysteine_protease"/>
</dbReference>
<organism evidence="12">
    <name type="scientific">Danio rerio</name>
    <name type="common">Zebrafish</name>
    <name type="synonym">Brachydanio rerio</name>
    <dbReference type="NCBI Taxonomy" id="7955"/>
    <lineage>
        <taxon>Eukaryota</taxon>
        <taxon>Metazoa</taxon>
        <taxon>Chordata</taxon>
        <taxon>Craniata</taxon>
        <taxon>Vertebrata</taxon>
        <taxon>Euteleostomi</taxon>
        <taxon>Actinopterygii</taxon>
        <taxon>Neopterygii</taxon>
        <taxon>Teleostei</taxon>
        <taxon>Ostariophysi</taxon>
        <taxon>Cypriniformes</taxon>
        <taxon>Danionidae</taxon>
        <taxon>Danioninae</taxon>
        <taxon>Danio</taxon>
    </lineage>
</organism>
<evidence type="ECO:0000256" key="5">
    <source>
        <dbReference type="ARBA" id="ARBA00022807"/>
    </source>
</evidence>
<name>A0A0R4IX46_DANRE</name>
<dbReference type="EMBL" id="CABZ01069787">
    <property type="status" value="NOT_ANNOTATED_CDS"/>
    <property type="molecule type" value="Genomic_DNA"/>
</dbReference>
<dbReference type="InterPro" id="IPR038765">
    <property type="entry name" value="Papain-like_cys_pep_sf"/>
</dbReference>
<dbReference type="GeneTree" id="ENSGT00940000165978"/>
<sequence length="671" mass="75436">MSRAPRQEIFTHSSGVSGNKKPQSTYSNPRTGLGAPAPPVPATGLYVDTRFPVQNMPVQNDLVWRRPKEICLFPQFIVDGATRMDICQGVLGDCWFLSAMASLSLYPALLDRVVPAGQGFQQGYNGCFCFQFWQYGEWISVKIDDLLPTCNNQLIYLHSASRDEFWSALLEKAYAKLKGGYSALNMGFPHEAMVDMTGGITEVFMVASLPRALGSFLRSLLEKGALINCANSQGPLEKSNEFGILFRHAYSVTALETVKSTIGPVQLVRIRNPWGKAEWEGPWSDNKGIEWHMVTAEEQRRVQRIQQEDGEFWMSLADFRQNFELMEVCHLSEDTLSEGDVKKPWKCTSHHGQWTPLQGSPQYNLTLLEEDDDPSDPELTCSFLLALMQKHTRQRGTLLSIALHIYKARDHGVSSRESPLLSSTKDQGFQQRPELVLRGRLAPGHYIIIPAIQETNQSGEFLLRVLTEKGNTTTAAERAGVATDSLTQPLSPRLAGLPSTNEARDLFVKHCAKGPYCRPLDLYNLLTEAISKGVFAGSEKMLSLEHCKSFVVLMDSQGMGRLDLTEFQALWDKLRKWTSIFITFDKNKNQALDYLEISPALSAAGIKVDEFILQLISLRYTEPDMTLSFPGFLFLLMKLDCMMRKFQSFDVTGTGMISVNCRQFLHMTLYN</sequence>
<dbReference type="Gene3D" id="2.60.120.380">
    <property type="match status" value="1"/>
</dbReference>
<dbReference type="AlphaFoldDB" id="A0A0R4IX46"/>
<dbReference type="EMBL" id="CABZ01069786">
    <property type="status" value="NOT_ANNOTATED_CDS"/>
    <property type="molecule type" value="Genomic_DNA"/>
</dbReference>
<dbReference type="GO" id="GO:0005509">
    <property type="term" value="F:calcium ion binding"/>
    <property type="evidence" value="ECO:0007669"/>
    <property type="project" value="InterPro"/>
</dbReference>
<accession>A0A0R4IX46</accession>
<dbReference type="InterPro" id="IPR011992">
    <property type="entry name" value="EF-hand-dom_pair"/>
</dbReference>
<dbReference type="STRING" id="7955.ENSDARP00000140129"/>